<evidence type="ECO:0000256" key="3">
    <source>
        <dbReference type="ARBA" id="ARBA00022827"/>
    </source>
</evidence>
<keyword evidence="4" id="KW-0560">Oxidoreductase</keyword>
<dbReference type="PRINTS" id="PR00411">
    <property type="entry name" value="PNDRDTASEI"/>
</dbReference>
<keyword evidence="7" id="KW-0223">Dioxygenase</keyword>
<name>A0A2A9EQT8_9MICO</name>
<keyword evidence="3" id="KW-0274">FAD</keyword>
<dbReference type="Pfam" id="PF14759">
    <property type="entry name" value="Reductase_C"/>
    <property type="match status" value="1"/>
</dbReference>
<dbReference type="InterPro" id="IPR028202">
    <property type="entry name" value="Reductase_C"/>
</dbReference>
<dbReference type="InterPro" id="IPR036188">
    <property type="entry name" value="FAD/NAD-bd_sf"/>
</dbReference>
<dbReference type="GO" id="GO:0016651">
    <property type="term" value="F:oxidoreductase activity, acting on NAD(P)H"/>
    <property type="evidence" value="ECO:0007669"/>
    <property type="project" value="TreeGrafter"/>
</dbReference>
<gene>
    <name evidence="7" type="ORF">ATJ97_3433</name>
</gene>
<dbReference type="SUPFAM" id="SSF51905">
    <property type="entry name" value="FAD/NAD(P)-binding domain"/>
    <property type="match status" value="1"/>
</dbReference>
<evidence type="ECO:0000256" key="1">
    <source>
        <dbReference type="ARBA" id="ARBA00001974"/>
    </source>
</evidence>
<dbReference type="AlphaFoldDB" id="A0A2A9EQT8"/>
<dbReference type="Gene3D" id="3.50.50.60">
    <property type="entry name" value="FAD/NAD(P)-binding domain"/>
    <property type="match status" value="2"/>
</dbReference>
<evidence type="ECO:0000259" key="6">
    <source>
        <dbReference type="Pfam" id="PF14759"/>
    </source>
</evidence>
<dbReference type="InterPro" id="IPR016156">
    <property type="entry name" value="FAD/NAD-linked_Rdtase_dimer_sf"/>
</dbReference>
<feature type="domain" description="Reductase C-terminal" evidence="6">
    <location>
        <begin position="330"/>
        <end position="415"/>
    </location>
</feature>
<reference evidence="7 8" key="1">
    <citation type="submission" date="2017-10" db="EMBL/GenBank/DDBJ databases">
        <title>Sequencing the genomes of 1000 actinobacteria strains.</title>
        <authorList>
            <person name="Klenk H.-P."/>
        </authorList>
    </citation>
    <scope>NUCLEOTIDE SEQUENCE [LARGE SCALE GENOMIC DNA]</scope>
    <source>
        <strain evidence="7 8">DSM 21838</strain>
    </source>
</reference>
<dbReference type="InterPro" id="IPR050446">
    <property type="entry name" value="FAD-oxidoreductase/Apoptosis"/>
</dbReference>
<organism evidence="7 8">
    <name type="scientific">Georgenia soli</name>
    <dbReference type="NCBI Taxonomy" id="638953"/>
    <lineage>
        <taxon>Bacteria</taxon>
        <taxon>Bacillati</taxon>
        <taxon>Actinomycetota</taxon>
        <taxon>Actinomycetes</taxon>
        <taxon>Micrococcales</taxon>
        <taxon>Bogoriellaceae</taxon>
        <taxon>Georgenia</taxon>
    </lineage>
</organism>
<dbReference type="GO" id="GO:0005737">
    <property type="term" value="C:cytoplasm"/>
    <property type="evidence" value="ECO:0007669"/>
    <property type="project" value="TreeGrafter"/>
</dbReference>
<comment type="cofactor">
    <cofactor evidence="1">
        <name>FAD</name>
        <dbReference type="ChEBI" id="CHEBI:57692"/>
    </cofactor>
</comment>
<evidence type="ECO:0000313" key="8">
    <source>
        <dbReference type="Proteomes" id="UP000222106"/>
    </source>
</evidence>
<dbReference type="PANTHER" id="PTHR43557">
    <property type="entry name" value="APOPTOSIS-INDUCING FACTOR 1"/>
    <property type="match status" value="1"/>
</dbReference>
<dbReference type="GO" id="GO:0051213">
    <property type="term" value="F:dioxygenase activity"/>
    <property type="evidence" value="ECO:0007669"/>
    <property type="project" value="UniProtKB-KW"/>
</dbReference>
<evidence type="ECO:0000256" key="4">
    <source>
        <dbReference type="ARBA" id="ARBA00023002"/>
    </source>
</evidence>
<sequence length="421" mass="44576">MSQPGISQPGIVIVGGGLAGARAAQTLREEGYDGSVHLVGEEPERPYERPPLSKEYLAGTARREAGYVHPGGWYAEHDVDLVVGHRATALDLPGRAVVLDDGTRLPFRKVLLATGARSRRLTGPGSGEGLTGVHYLRTRAESDALRAEIADGGRRVVIVGAGWIGLEVAAAARTYGNDVTVVGPEAVPLSRALGNELGAVFADLHRRHGVNLRMRTGVAEIAGASGRVTSVVLDGGERVPADVVVVGIGAVPNDELAREAGLQVDGGVVVDERLRSSDPHVHAVGDVAKAFHPALGRHLRVEHWATALNAAPIAARAMLGSDVVDDLVPYFYTDQFDLGMEYSGFFDLARDAEVVYRGDPAGGEFIAFWVAQDRVVAGMNVNVWDVSPSIERLVRSGEPVDRARLADPEVPLDALAHQPAA</sequence>
<dbReference type="PRINTS" id="PR00368">
    <property type="entry name" value="FADPNR"/>
</dbReference>
<dbReference type="OrthoDB" id="1145at2"/>
<dbReference type="SUPFAM" id="SSF55424">
    <property type="entry name" value="FAD/NAD-linked reductases, dimerisation (C-terminal) domain"/>
    <property type="match status" value="1"/>
</dbReference>
<proteinExistence type="predicted"/>
<keyword evidence="2" id="KW-0285">Flavoprotein</keyword>
<dbReference type="InterPro" id="IPR023753">
    <property type="entry name" value="FAD/NAD-binding_dom"/>
</dbReference>
<evidence type="ECO:0000313" key="7">
    <source>
        <dbReference type="EMBL" id="PFG40891.1"/>
    </source>
</evidence>
<dbReference type="Pfam" id="PF07992">
    <property type="entry name" value="Pyr_redox_2"/>
    <property type="match status" value="1"/>
</dbReference>
<comment type="caution">
    <text evidence="7">The sequence shown here is derived from an EMBL/GenBank/DDBJ whole genome shotgun (WGS) entry which is preliminary data.</text>
</comment>
<dbReference type="EMBL" id="PDJI01000004">
    <property type="protein sequence ID" value="PFG40891.1"/>
    <property type="molecule type" value="Genomic_DNA"/>
</dbReference>
<evidence type="ECO:0000259" key="5">
    <source>
        <dbReference type="Pfam" id="PF07992"/>
    </source>
</evidence>
<accession>A0A2A9EQT8</accession>
<dbReference type="PANTHER" id="PTHR43557:SF2">
    <property type="entry name" value="RIESKE DOMAIN-CONTAINING PROTEIN-RELATED"/>
    <property type="match status" value="1"/>
</dbReference>
<protein>
    <submittedName>
        <fullName evidence="7">3-phenylpropionate/trans-cinnamate dioxygenase ferredoxin reductase subunit</fullName>
    </submittedName>
</protein>
<dbReference type="RefSeq" id="WP_098484728.1">
    <property type="nucleotide sequence ID" value="NZ_PDJI01000004.1"/>
</dbReference>
<evidence type="ECO:0000256" key="2">
    <source>
        <dbReference type="ARBA" id="ARBA00022630"/>
    </source>
</evidence>
<keyword evidence="8" id="KW-1185">Reference proteome</keyword>
<feature type="domain" description="FAD/NAD(P)-binding" evidence="5">
    <location>
        <begin position="11"/>
        <end position="310"/>
    </location>
</feature>
<dbReference type="Gene3D" id="3.30.390.30">
    <property type="match status" value="1"/>
</dbReference>
<dbReference type="Proteomes" id="UP000222106">
    <property type="component" value="Unassembled WGS sequence"/>
</dbReference>